<comment type="caution">
    <text evidence="4">The sequence shown here is derived from an EMBL/GenBank/DDBJ whole genome shotgun (WGS) entry which is preliminary data.</text>
</comment>
<gene>
    <name evidence="4" type="ORF">WMO64_01065</name>
</gene>
<evidence type="ECO:0000313" key="4">
    <source>
        <dbReference type="EMBL" id="MEQ2442055.1"/>
    </source>
</evidence>
<dbReference type="InterPro" id="IPR001119">
    <property type="entry name" value="SLH_dom"/>
</dbReference>
<dbReference type="PROSITE" id="PS51272">
    <property type="entry name" value="SLH"/>
    <property type="match status" value="2"/>
</dbReference>
<name>A0ABV1E423_9FIRM</name>
<keyword evidence="1" id="KW-0677">Repeat</keyword>
<feature type="signal peptide" evidence="2">
    <location>
        <begin position="1"/>
        <end position="27"/>
    </location>
</feature>
<organism evidence="4 5">
    <name type="scientific">Pseudoflavonifractor intestinihominis</name>
    <dbReference type="NCBI Taxonomy" id="3133171"/>
    <lineage>
        <taxon>Bacteria</taxon>
        <taxon>Bacillati</taxon>
        <taxon>Bacillota</taxon>
        <taxon>Clostridia</taxon>
        <taxon>Eubacteriales</taxon>
        <taxon>Oscillospiraceae</taxon>
        <taxon>Pseudoflavonifractor</taxon>
    </lineage>
</organism>
<dbReference type="Pfam" id="PF14903">
    <property type="entry name" value="WG_beta_rep"/>
    <property type="match status" value="1"/>
</dbReference>
<protein>
    <submittedName>
        <fullName evidence="4">S-layer homology domain-containing protein</fullName>
    </submittedName>
</protein>
<feature type="domain" description="SLH" evidence="3">
    <location>
        <begin position="188"/>
        <end position="251"/>
    </location>
</feature>
<dbReference type="Proteomes" id="UP001464378">
    <property type="component" value="Unassembled WGS sequence"/>
</dbReference>
<evidence type="ECO:0000256" key="2">
    <source>
        <dbReference type="SAM" id="SignalP"/>
    </source>
</evidence>
<dbReference type="RefSeq" id="WP_349230723.1">
    <property type="nucleotide sequence ID" value="NZ_JBBMFK010000001.1"/>
</dbReference>
<feature type="domain" description="SLH" evidence="3">
    <location>
        <begin position="309"/>
        <end position="373"/>
    </location>
</feature>
<evidence type="ECO:0000256" key="1">
    <source>
        <dbReference type="ARBA" id="ARBA00022737"/>
    </source>
</evidence>
<dbReference type="InterPro" id="IPR032774">
    <property type="entry name" value="WG_beta_rep"/>
</dbReference>
<keyword evidence="2" id="KW-0732">Signal</keyword>
<proteinExistence type="predicted"/>
<evidence type="ECO:0000259" key="3">
    <source>
        <dbReference type="PROSITE" id="PS51272"/>
    </source>
</evidence>
<feature type="chain" id="PRO_5047104067" evidence="2">
    <location>
        <begin position="28"/>
        <end position="394"/>
    </location>
</feature>
<dbReference type="Pfam" id="PF00395">
    <property type="entry name" value="SLH"/>
    <property type="match status" value="2"/>
</dbReference>
<sequence length="394" mass="42083">MKRTVRKLSLLLSLALALSLAAPAALALEIKGTYTEGMATATDGSTWGYVNASGIVSIPLRFEEASDFSLGVARVKEDGKYGLLRQDGLWLLEPLYDSLTPVDCGVYIARREGVWELLSVVPVPGEKGASHQLYTGASSITVEQGTKGKEIVIRWADRDSARISLSSLPQALSNLGVPFASFSLRSGRIAAFSDVSGKDWFDLWVDLAYNLGLMEGPGDGTFQPYSTLTVGEALKMAAVLDSTYAGRTFSSGGDPWYTNAVNYCLTNGIITDTTFSSYTRPITRAELALVLAATAPVREADDVNDAGRVASSIPDVAGGDFAASSIYALYAKGIVSGSDKQLTFRPEAVITRSEVAAMVARIARPEQRILLWPANDSPAYYRAAGVQLVSSTFS</sequence>
<keyword evidence="5" id="KW-1185">Reference proteome</keyword>
<evidence type="ECO:0000313" key="5">
    <source>
        <dbReference type="Proteomes" id="UP001464378"/>
    </source>
</evidence>
<dbReference type="EMBL" id="JBBMFK010000001">
    <property type="protein sequence ID" value="MEQ2442055.1"/>
    <property type="molecule type" value="Genomic_DNA"/>
</dbReference>
<accession>A0ABV1E423</accession>
<reference evidence="4 5" key="1">
    <citation type="submission" date="2024-03" db="EMBL/GenBank/DDBJ databases">
        <title>Human intestinal bacterial collection.</title>
        <authorList>
            <person name="Pauvert C."/>
            <person name="Hitch T.C.A."/>
            <person name="Clavel T."/>
        </authorList>
    </citation>
    <scope>NUCLEOTIDE SEQUENCE [LARGE SCALE GENOMIC DNA]</scope>
    <source>
        <strain evidence="4 5">CLA-AP-H29</strain>
    </source>
</reference>